<reference evidence="6" key="1">
    <citation type="submission" date="2022-12" db="EMBL/GenBank/DDBJ databases">
        <authorList>
            <person name="Krivoruchko A.V."/>
            <person name="Elkin A."/>
        </authorList>
    </citation>
    <scope>NUCLEOTIDE SEQUENCE</scope>
    <source>
        <strain evidence="6">IEGM 1391</strain>
    </source>
</reference>
<evidence type="ECO:0000256" key="4">
    <source>
        <dbReference type="ARBA" id="ARBA00022729"/>
    </source>
</evidence>
<dbReference type="InterPro" id="IPR051313">
    <property type="entry name" value="Bact_iron-sidero_bind"/>
</dbReference>
<evidence type="ECO:0000313" key="6">
    <source>
        <dbReference type="EMBL" id="MCZ4517106.1"/>
    </source>
</evidence>
<dbReference type="SUPFAM" id="SSF53807">
    <property type="entry name" value="Helical backbone' metal receptor"/>
    <property type="match status" value="1"/>
</dbReference>
<keyword evidence="3" id="KW-0813">Transport</keyword>
<comment type="subcellular location">
    <subcellularLocation>
        <location evidence="1">Cell envelope</location>
    </subcellularLocation>
</comment>
<keyword evidence="7" id="KW-1185">Reference proteome</keyword>
<dbReference type="PROSITE" id="PS51318">
    <property type="entry name" value="TAT"/>
    <property type="match status" value="1"/>
</dbReference>
<evidence type="ECO:0000259" key="5">
    <source>
        <dbReference type="Pfam" id="PF01497"/>
    </source>
</evidence>
<dbReference type="RefSeq" id="WP_269601718.1">
    <property type="nucleotide sequence ID" value="NZ_JAPWIJ010000001.1"/>
</dbReference>
<sequence>MPSRILSSTTLDRRGFFLAAGAVALATACSPRSQDAAAAISQTVRMTGDGFDVTVPLRPTRVIVMEGRGDLEFALLAEYPVIATGNTFQPGARPAGQFEGLLDAQTQVIGGPDGPTAEEIAALSPDLIVMRANGWRLDWYGNDQLTKIAPVLPVEVNEPDFERYTVDQFSAIGLLDTVQPRLDEYQRTIDDATAVTNGRRIALITSEPVAKGYVIVWTNYLGNAVATDMGFTVLHNNPEDEEGNYRLSVENLNQIVDAEFIFHQTTDPTQIDGIAAWQNLPAVAAGRSAVLDPQLNNGLLITATSFANRLIEVVRNAD</sequence>
<evidence type="ECO:0000256" key="1">
    <source>
        <dbReference type="ARBA" id="ARBA00004196"/>
    </source>
</evidence>
<evidence type="ECO:0000313" key="7">
    <source>
        <dbReference type="Proteomes" id="UP001081071"/>
    </source>
</evidence>
<feature type="domain" description="Fe/B12 periplasmic-binding" evidence="5">
    <location>
        <begin position="105"/>
        <end position="294"/>
    </location>
</feature>
<name>A0ABT4M852_9NOCA</name>
<gene>
    <name evidence="6" type="ORF">O4220_01165</name>
</gene>
<protein>
    <submittedName>
        <fullName evidence="6">ABC transporter substrate-binding protein</fullName>
    </submittedName>
</protein>
<accession>A0ABT4M852</accession>
<dbReference type="Pfam" id="PF01497">
    <property type="entry name" value="Peripla_BP_2"/>
    <property type="match status" value="1"/>
</dbReference>
<comment type="caution">
    <text evidence="6">The sequence shown here is derived from an EMBL/GenBank/DDBJ whole genome shotgun (WGS) entry which is preliminary data.</text>
</comment>
<dbReference type="InterPro" id="IPR006311">
    <property type="entry name" value="TAT_signal"/>
</dbReference>
<dbReference type="PANTHER" id="PTHR30532:SF1">
    <property type="entry name" value="IRON(3+)-HYDROXAMATE-BINDING PROTEIN FHUD"/>
    <property type="match status" value="1"/>
</dbReference>
<proteinExistence type="inferred from homology"/>
<keyword evidence="4" id="KW-0732">Signal</keyword>
<dbReference type="PROSITE" id="PS51257">
    <property type="entry name" value="PROKAR_LIPOPROTEIN"/>
    <property type="match status" value="1"/>
</dbReference>
<dbReference type="PANTHER" id="PTHR30532">
    <property type="entry name" value="IRON III DICITRATE-BINDING PERIPLASMIC PROTEIN"/>
    <property type="match status" value="1"/>
</dbReference>
<comment type="similarity">
    <text evidence="2">Belongs to the bacterial solute-binding protein 8 family.</text>
</comment>
<evidence type="ECO:0000256" key="2">
    <source>
        <dbReference type="ARBA" id="ARBA00008814"/>
    </source>
</evidence>
<dbReference type="InterPro" id="IPR002491">
    <property type="entry name" value="ABC_transptr_periplasmic_BD"/>
</dbReference>
<evidence type="ECO:0000256" key="3">
    <source>
        <dbReference type="ARBA" id="ARBA00022448"/>
    </source>
</evidence>
<dbReference type="Proteomes" id="UP001081071">
    <property type="component" value="Unassembled WGS sequence"/>
</dbReference>
<dbReference type="Gene3D" id="3.40.50.1980">
    <property type="entry name" value="Nitrogenase molybdenum iron protein domain"/>
    <property type="match status" value="2"/>
</dbReference>
<organism evidence="6 7">
    <name type="scientific">Rhodococcus ruber</name>
    <dbReference type="NCBI Taxonomy" id="1830"/>
    <lineage>
        <taxon>Bacteria</taxon>
        <taxon>Bacillati</taxon>
        <taxon>Actinomycetota</taxon>
        <taxon>Actinomycetes</taxon>
        <taxon>Mycobacteriales</taxon>
        <taxon>Nocardiaceae</taxon>
        <taxon>Rhodococcus</taxon>
    </lineage>
</organism>
<dbReference type="EMBL" id="JAPWIJ010000001">
    <property type="protein sequence ID" value="MCZ4517106.1"/>
    <property type="molecule type" value="Genomic_DNA"/>
</dbReference>